<proteinExistence type="predicted"/>
<dbReference type="PANTHER" id="PTHR45784">
    <property type="entry name" value="C-TYPE LECTIN DOMAIN FAMILY 20 MEMBER A-RELATED"/>
    <property type="match status" value="1"/>
</dbReference>
<keyword evidence="3" id="KW-1185">Reference proteome</keyword>
<feature type="domain" description="C-type lectin" evidence="1">
    <location>
        <begin position="18"/>
        <end position="133"/>
    </location>
</feature>
<dbReference type="SUPFAM" id="SSF56436">
    <property type="entry name" value="C-type lectin-like"/>
    <property type="match status" value="1"/>
</dbReference>
<reference evidence="2" key="3">
    <citation type="submission" date="2020-05" db="EMBL/GenBank/DDBJ databases">
        <title>Electrophorus electricus (electric eel) genome, fEleEle1, primary haplotype.</title>
        <authorList>
            <person name="Myers G."/>
            <person name="Meyer A."/>
            <person name="Fedrigo O."/>
            <person name="Formenti G."/>
            <person name="Rhie A."/>
            <person name="Tracey A."/>
            <person name="Sims Y."/>
            <person name="Jarvis E.D."/>
        </authorList>
    </citation>
    <scope>NUCLEOTIDE SEQUENCE [LARGE SCALE GENOMIC DNA]</scope>
</reference>
<dbReference type="AlphaFoldDB" id="A0A4W4H809"/>
<dbReference type="OMA" id="QHCVRFY"/>
<accession>A0A4W4H809</accession>
<dbReference type="PROSITE" id="PS50041">
    <property type="entry name" value="C_TYPE_LECTIN_2"/>
    <property type="match status" value="1"/>
</dbReference>
<reference evidence="2" key="5">
    <citation type="submission" date="2025-09" db="UniProtKB">
        <authorList>
            <consortium name="Ensembl"/>
        </authorList>
    </citation>
    <scope>IDENTIFICATION</scope>
</reference>
<dbReference type="GeneTree" id="ENSGT01120000272249"/>
<reference evidence="3" key="1">
    <citation type="journal article" date="2014" name="Science">
        <title>Nonhuman genetics. Genomic basis for the convergent evolution of electric organs.</title>
        <authorList>
            <person name="Gallant J.R."/>
            <person name="Traeger L.L."/>
            <person name="Volkening J.D."/>
            <person name="Moffett H."/>
            <person name="Chen P.H."/>
            <person name="Novina C.D."/>
            <person name="Phillips G.N.Jr."/>
            <person name="Anand R."/>
            <person name="Wells G.B."/>
            <person name="Pinch M."/>
            <person name="Guth R."/>
            <person name="Unguez G.A."/>
            <person name="Albert J.S."/>
            <person name="Zakon H.H."/>
            <person name="Samanta M.P."/>
            <person name="Sussman M.R."/>
        </authorList>
    </citation>
    <scope>NUCLEOTIDE SEQUENCE [LARGE SCALE GENOMIC DNA]</scope>
</reference>
<dbReference type="Ensembl" id="ENSEEET00000046642.2">
    <property type="protein sequence ID" value="ENSEEEP00000046133.2"/>
    <property type="gene ID" value="ENSEEEG00000021739.2"/>
</dbReference>
<protein>
    <recommendedName>
        <fullName evidence="1">C-type lectin domain-containing protein</fullName>
    </recommendedName>
</protein>
<dbReference type="InterPro" id="IPR016186">
    <property type="entry name" value="C-type_lectin-like/link_sf"/>
</dbReference>
<organism evidence="2 3">
    <name type="scientific">Electrophorus electricus</name>
    <name type="common">Electric eel</name>
    <name type="synonym">Gymnotus electricus</name>
    <dbReference type="NCBI Taxonomy" id="8005"/>
    <lineage>
        <taxon>Eukaryota</taxon>
        <taxon>Metazoa</taxon>
        <taxon>Chordata</taxon>
        <taxon>Craniata</taxon>
        <taxon>Vertebrata</taxon>
        <taxon>Euteleostomi</taxon>
        <taxon>Actinopterygii</taxon>
        <taxon>Neopterygii</taxon>
        <taxon>Teleostei</taxon>
        <taxon>Ostariophysi</taxon>
        <taxon>Gymnotiformes</taxon>
        <taxon>Gymnotoidei</taxon>
        <taxon>Gymnotidae</taxon>
        <taxon>Electrophorus</taxon>
    </lineage>
</organism>
<dbReference type="Gene3D" id="3.10.100.10">
    <property type="entry name" value="Mannose-Binding Protein A, subunit A"/>
    <property type="match status" value="1"/>
</dbReference>
<reference evidence="2" key="4">
    <citation type="submission" date="2025-08" db="UniProtKB">
        <authorList>
            <consortium name="Ensembl"/>
        </authorList>
    </citation>
    <scope>IDENTIFICATION</scope>
</reference>
<evidence type="ECO:0000313" key="2">
    <source>
        <dbReference type="Ensembl" id="ENSEEEP00000046133.2"/>
    </source>
</evidence>
<sequence length="142" mass="16732">MVRPLFVSLIFLNTHFNYHFVNQSKTWSEAQSFCRQTQTDLATVDNMEDMSRLLQSVSDTYTGSAWIGLYDDLKNSWRWSLEDPQFYKEGERDFRNWIPALSSLYGRELFCVLFYNGAWVIYSCDNSVSFVCFDGEHLNFPI</sequence>
<dbReference type="PANTHER" id="PTHR45784:SF3">
    <property type="entry name" value="C-TYPE LECTIN DOMAIN FAMILY 4 MEMBER K-LIKE-RELATED"/>
    <property type="match status" value="1"/>
</dbReference>
<evidence type="ECO:0000259" key="1">
    <source>
        <dbReference type="PROSITE" id="PS50041"/>
    </source>
</evidence>
<dbReference type="SMART" id="SM00034">
    <property type="entry name" value="CLECT"/>
    <property type="match status" value="1"/>
</dbReference>
<name>A0A4W4H809_ELEEL</name>
<reference evidence="3" key="2">
    <citation type="journal article" date="2017" name="Sci. Adv.">
        <title>A tail of two voltages: Proteomic comparison of the three electric organs of the electric eel.</title>
        <authorList>
            <person name="Traeger L.L."/>
            <person name="Sabat G."/>
            <person name="Barrett-Wilt G.A."/>
            <person name="Wells G.B."/>
            <person name="Sussman M.R."/>
        </authorList>
    </citation>
    <scope>NUCLEOTIDE SEQUENCE [LARGE SCALE GENOMIC DNA]</scope>
</reference>
<dbReference type="InterPro" id="IPR001304">
    <property type="entry name" value="C-type_lectin-like"/>
</dbReference>
<evidence type="ECO:0000313" key="3">
    <source>
        <dbReference type="Proteomes" id="UP000314983"/>
    </source>
</evidence>
<dbReference type="Proteomes" id="UP000314983">
    <property type="component" value="Chromosome 15"/>
</dbReference>
<dbReference type="Pfam" id="PF00059">
    <property type="entry name" value="Lectin_C"/>
    <property type="match status" value="1"/>
</dbReference>
<dbReference type="InterPro" id="IPR016187">
    <property type="entry name" value="CTDL_fold"/>
</dbReference>